<evidence type="ECO:0000313" key="1">
    <source>
        <dbReference type="EMBL" id="KAH9521863.1"/>
    </source>
</evidence>
<protein>
    <submittedName>
        <fullName evidence="1">Uncharacterized protein</fullName>
    </submittedName>
</protein>
<dbReference type="EMBL" id="ASGP02000002">
    <property type="protein sequence ID" value="KAH9521863.1"/>
    <property type="molecule type" value="Genomic_DNA"/>
</dbReference>
<name>A0A922I5X7_DERFA</name>
<organism evidence="1 2">
    <name type="scientific">Dermatophagoides farinae</name>
    <name type="common">American house dust mite</name>
    <dbReference type="NCBI Taxonomy" id="6954"/>
    <lineage>
        <taxon>Eukaryota</taxon>
        <taxon>Metazoa</taxon>
        <taxon>Ecdysozoa</taxon>
        <taxon>Arthropoda</taxon>
        <taxon>Chelicerata</taxon>
        <taxon>Arachnida</taxon>
        <taxon>Acari</taxon>
        <taxon>Acariformes</taxon>
        <taxon>Sarcoptiformes</taxon>
        <taxon>Astigmata</taxon>
        <taxon>Psoroptidia</taxon>
        <taxon>Analgoidea</taxon>
        <taxon>Pyroglyphidae</taxon>
        <taxon>Dermatophagoidinae</taxon>
        <taxon>Dermatophagoides</taxon>
    </lineage>
</organism>
<dbReference type="AlphaFoldDB" id="A0A922I5X7"/>
<reference evidence="1" key="2">
    <citation type="journal article" date="2022" name="Res Sq">
        <title>Comparative Genomics Reveals Insights into the Divergent Evolution of Astigmatic Mites and Household Pest Adaptations.</title>
        <authorList>
            <person name="Xiong Q."/>
            <person name="Wan A.T.-Y."/>
            <person name="Liu X.-Y."/>
            <person name="Fung C.S.-H."/>
            <person name="Xiao X."/>
            <person name="Malainual N."/>
            <person name="Hou J."/>
            <person name="Wang L."/>
            <person name="Wang M."/>
            <person name="Yang K."/>
            <person name="Cui Y."/>
            <person name="Leung E."/>
            <person name="Nong W."/>
            <person name="Shin S.-K."/>
            <person name="Au S."/>
            <person name="Jeong K.Y."/>
            <person name="Chew F.T."/>
            <person name="Hui J."/>
            <person name="Leung T.F."/>
            <person name="Tungtrongchitr A."/>
            <person name="Zhong N."/>
            <person name="Liu Z."/>
            <person name="Tsui S."/>
        </authorList>
    </citation>
    <scope>NUCLEOTIDE SEQUENCE</scope>
    <source>
        <strain evidence="1">Derf</strain>
        <tissue evidence="1">Whole organism</tissue>
    </source>
</reference>
<dbReference type="Proteomes" id="UP000790347">
    <property type="component" value="Unassembled WGS sequence"/>
</dbReference>
<proteinExistence type="predicted"/>
<keyword evidence="2" id="KW-1185">Reference proteome</keyword>
<comment type="caution">
    <text evidence="1">The sequence shown here is derived from an EMBL/GenBank/DDBJ whole genome shotgun (WGS) entry which is preliminary data.</text>
</comment>
<accession>A0A922I5X7</accession>
<reference evidence="1" key="1">
    <citation type="submission" date="2013-05" db="EMBL/GenBank/DDBJ databases">
        <authorList>
            <person name="Yim A.K.Y."/>
            <person name="Chan T.F."/>
            <person name="Ji K.M."/>
            <person name="Liu X.Y."/>
            <person name="Zhou J.W."/>
            <person name="Li R.Q."/>
            <person name="Yang K.Y."/>
            <person name="Li J."/>
            <person name="Li M."/>
            <person name="Law P.T.W."/>
            <person name="Wu Y.L."/>
            <person name="Cai Z.L."/>
            <person name="Qin H."/>
            <person name="Bao Y."/>
            <person name="Leung R.K.K."/>
            <person name="Ng P.K.S."/>
            <person name="Zou J."/>
            <person name="Zhong X.J."/>
            <person name="Ran P.X."/>
            <person name="Zhong N.S."/>
            <person name="Liu Z.G."/>
            <person name="Tsui S.K.W."/>
        </authorList>
    </citation>
    <scope>NUCLEOTIDE SEQUENCE</scope>
    <source>
        <strain evidence="1">Derf</strain>
        <tissue evidence="1">Whole organism</tissue>
    </source>
</reference>
<gene>
    <name evidence="1" type="ORF">DERF_005486</name>
</gene>
<evidence type="ECO:0000313" key="2">
    <source>
        <dbReference type="Proteomes" id="UP000790347"/>
    </source>
</evidence>
<sequence length="79" mass="9013">MPKIYSKIASKYRGWPPLPVVKHYETLGIVFGFGFCHLRPYVGSVVIKNRARMPKTTLTTQLNIDSVKQKGRHIVSDQI</sequence>